<evidence type="ECO:0000313" key="3">
    <source>
        <dbReference type="EMBL" id="VNP80698.1"/>
    </source>
</evidence>
<protein>
    <submittedName>
        <fullName evidence="3">Bacteriocin BlpO</fullName>
    </submittedName>
</protein>
<dbReference type="InterPro" id="IPR010133">
    <property type="entry name" value="Bacteriocin_signal_seq"/>
</dbReference>
<evidence type="ECO:0000313" key="2">
    <source>
        <dbReference type="EMBL" id="VNP23162.1"/>
    </source>
</evidence>
<name>A0A4J1XGS9_STREE</name>
<dbReference type="EMBL" id="CAATHI010000001">
    <property type="protein sequence ID" value="VNP80698.1"/>
    <property type="molecule type" value="Genomic_DNA"/>
</dbReference>
<dbReference type="GO" id="GO:0042742">
    <property type="term" value="P:defense response to bacterium"/>
    <property type="evidence" value="ECO:0007669"/>
    <property type="project" value="InterPro"/>
</dbReference>
<accession>A0A4J1XGS9</accession>
<dbReference type="EMBL" id="CAANCB010000003">
    <property type="protein sequence ID" value="VKB55956.1"/>
    <property type="molecule type" value="Genomic_DNA"/>
</dbReference>
<reference evidence="3 4" key="1">
    <citation type="submission" date="2019-04" db="EMBL/GenBank/DDBJ databases">
        <authorList>
            <consortium name="Pathogen Informatics"/>
        </authorList>
    </citation>
    <scope>NUCLEOTIDE SEQUENCE</scope>
    <source>
        <strain evidence="3 4">GPSC21</strain>
    </source>
</reference>
<dbReference type="InterPro" id="IPR019493">
    <property type="entry name" value="Bacteriocin_IIb_lactacin-rel"/>
</dbReference>
<evidence type="ECO:0000313" key="4">
    <source>
        <dbReference type="Proteomes" id="UP000358702"/>
    </source>
</evidence>
<dbReference type="EMBL" id="CAATFU010000026">
    <property type="protein sequence ID" value="VNP23162.1"/>
    <property type="molecule type" value="Genomic_DNA"/>
</dbReference>
<dbReference type="Pfam" id="PF10439">
    <property type="entry name" value="Bacteriocin_IIc"/>
    <property type="match status" value="1"/>
</dbReference>
<gene>
    <name evidence="3" type="primary">blpO_1</name>
    <name evidence="2" type="synonym">blpO_4</name>
    <name evidence="2" type="ORF">SAMEA2341552_02030</name>
    <name evidence="3" type="ORF">SAMEA3208858_00050</name>
    <name evidence="1" type="ORF">SAMEA3353631_00817</name>
</gene>
<sequence>MTIQDLDEKFKKKNDILNLSKLQQDKNKKGVFVMNTKMMSQFSVMDNEMLASIEGGTDWGTVGKGAVYGAGIGVAMCAVGGLLTGGSTWAMTAGCAWAGAKLGGSFTAIADNLWP</sequence>
<proteinExistence type="predicted"/>
<dbReference type="NCBIfam" id="TIGR01847">
    <property type="entry name" value="bacteriocin_sig"/>
    <property type="match status" value="1"/>
</dbReference>
<dbReference type="Proteomes" id="UP000358702">
    <property type="component" value="Unassembled WGS sequence"/>
</dbReference>
<organism evidence="3">
    <name type="scientific">Streptococcus pneumoniae</name>
    <dbReference type="NCBI Taxonomy" id="1313"/>
    <lineage>
        <taxon>Bacteria</taxon>
        <taxon>Bacillati</taxon>
        <taxon>Bacillota</taxon>
        <taxon>Bacilli</taxon>
        <taxon>Lactobacillales</taxon>
        <taxon>Streptococcaceae</taxon>
        <taxon>Streptococcus</taxon>
    </lineage>
</organism>
<dbReference type="AlphaFoldDB" id="A0A4J1XGS9"/>
<evidence type="ECO:0000313" key="1">
    <source>
        <dbReference type="EMBL" id="VKB55956.1"/>
    </source>
</evidence>